<evidence type="ECO:0000313" key="12">
    <source>
        <dbReference type="EMBL" id="PIR94222.1"/>
    </source>
</evidence>
<evidence type="ECO:0000259" key="10">
    <source>
        <dbReference type="Pfam" id="PF00483"/>
    </source>
</evidence>
<dbReference type="Gene3D" id="3.90.25.10">
    <property type="entry name" value="UDP-galactose 4-epimerase, domain 1"/>
    <property type="match status" value="1"/>
</dbReference>
<comment type="catalytic activity">
    <reaction evidence="9">
        <text>dTTP + alpha-D-glucose 1-phosphate + H(+) = dTDP-alpha-D-glucose + diphosphate</text>
        <dbReference type="Rhea" id="RHEA:15225"/>
        <dbReference type="ChEBI" id="CHEBI:15378"/>
        <dbReference type="ChEBI" id="CHEBI:33019"/>
        <dbReference type="ChEBI" id="CHEBI:37568"/>
        <dbReference type="ChEBI" id="CHEBI:57477"/>
        <dbReference type="ChEBI" id="CHEBI:58601"/>
        <dbReference type="EC" id="2.7.7.24"/>
    </reaction>
</comment>
<dbReference type="InterPro" id="IPR005835">
    <property type="entry name" value="NTP_transferase_dom"/>
</dbReference>
<keyword evidence="5" id="KW-0808">Transferase</keyword>
<comment type="caution">
    <text evidence="12">The sequence shown here is derived from an EMBL/GenBank/DDBJ whole genome shotgun (WGS) entry which is preliminary data.</text>
</comment>
<gene>
    <name evidence="12" type="primary">rfbD</name>
    <name evidence="12" type="ORF">COT97_02565</name>
</gene>
<feature type="domain" description="RmlD-like substrate binding" evidence="11">
    <location>
        <begin position="1"/>
        <end position="278"/>
    </location>
</feature>
<dbReference type="Gene3D" id="3.90.550.10">
    <property type="entry name" value="Spore Coat Polysaccharide Biosynthesis Protein SpsA, Chain A"/>
    <property type="match status" value="1"/>
</dbReference>
<evidence type="ECO:0000256" key="2">
    <source>
        <dbReference type="ARBA" id="ARBA00010480"/>
    </source>
</evidence>
<evidence type="ECO:0000259" key="11">
    <source>
        <dbReference type="Pfam" id="PF04321"/>
    </source>
</evidence>
<accession>A0A2H0V578</accession>
<dbReference type="AlphaFoldDB" id="A0A2H0V578"/>
<dbReference type="SUPFAM" id="SSF53448">
    <property type="entry name" value="Nucleotide-diphospho-sugar transferases"/>
    <property type="match status" value="1"/>
</dbReference>
<evidence type="ECO:0000256" key="9">
    <source>
        <dbReference type="ARBA" id="ARBA00049336"/>
    </source>
</evidence>
<organism evidence="12 13">
    <name type="scientific">Candidatus Falkowbacteria bacterium CG10_big_fil_rev_8_21_14_0_10_39_11</name>
    <dbReference type="NCBI Taxonomy" id="1974565"/>
    <lineage>
        <taxon>Bacteria</taxon>
        <taxon>Candidatus Falkowiibacteriota</taxon>
    </lineage>
</organism>
<dbReference type="InterPro" id="IPR029903">
    <property type="entry name" value="RmlD-like-bd"/>
</dbReference>
<sequence>MKILIIGAKGMLGQELAKVFVDSEVHLWDREEVDITDRDSVFTKIKALAPNVVINSAAYNAVDQAEEESDLAHLVNAVGPKNLAEVARDLNCVFVHYSSDYVFDGTNVAGYIETDTPNPISEYGRSKLAGERFVQTVGGQYYIIRLSRLFGRPAVSDGAKKSFIDVMRELAETKDELQVVNEEVSCPTYAPDLALQTKKIIDSQLPYGIYHAANSNACTWYQLAEETFKILNKNIRLIPVSGDTFPRPAKRPAYSEVKNTKLAPIRSWQDALRDYLNPSLSFTPPESERSAPINRPINITQKSTSNNMKGIVLAGGKGTRLNPLTKITSKQLLPVFNKAMVMYPIETLIKAGIKDILIIVAPDYAGDFLRLLGSGKELGVKFTYEIQDEPKGLPEAFIIGENFIGDDNVTLILGDNIFFGHDFTDDIRSFDSGGRIFAVHVPDPERFGVVEFDSDLKVLSIEEKPQKPKSSYAVPGVYIYDNRVINIAKGVKPTWRAETDIVEVHKAYLGLNELDVRMVRGSWYDAGTFESLLQASNEAATQEYKKQIGVNNDVFINKK</sequence>
<reference evidence="13" key="1">
    <citation type="submission" date="2017-09" db="EMBL/GenBank/DDBJ databases">
        <title>Depth-based differentiation of microbial function through sediment-hosted aquifers and enrichment of novel symbionts in the deep terrestrial subsurface.</title>
        <authorList>
            <person name="Probst A.J."/>
            <person name="Ladd B."/>
            <person name="Jarett J.K."/>
            <person name="Geller-Mcgrath D.E."/>
            <person name="Sieber C.M.K."/>
            <person name="Emerson J.B."/>
            <person name="Anantharaman K."/>
            <person name="Thomas B.C."/>
            <person name="Malmstrom R."/>
            <person name="Stieglmeier M."/>
            <person name="Klingl A."/>
            <person name="Woyke T."/>
            <person name="Ryan C.M."/>
            <person name="Banfield J.F."/>
        </authorList>
    </citation>
    <scope>NUCLEOTIDE SEQUENCE [LARGE SCALE GENOMIC DNA]</scope>
</reference>
<dbReference type="InterPro" id="IPR005913">
    <property type="entry name" value="dTDP_dehydrorham_reduct"/>
</dbReference>
<evidence type="ECO:0000256" key="8">
    <source>
        <dbReference type="ARBA" id="ARBA00022842"/>
    </source>
</evidence>
<dbReference type="Proteomes" id="UP000229901">
    <property type="component" value="Unassembled WGS sequence"/>
</dbReference>
<dbReference type="Pfam" id="PF04321">
    <property type="entry name" value="RmlD_sub_bind"/>
    <property type="match status" value="1"/>
</dbReference>
<comment type="similarity">
    <text evidence="2">Belongs to the glucose-1-phosphate thymidylyltransferase family.</text>
</comment>
<dbReference type="GO" id="GO:0046872">
    <property type="term" value="F:metal ion binding"/>
    <property type="evidence" value="ECO:0007669"/>
    <property type="project" value="UniProtKB-KW"/>
</dbReference>
<dbReference type="GO" id="GO:0008879">
    <property type="term" value="F:glucose-1-phosphate thymidylyltransferase activity"/>
    <property type="evidence" value="ECO:0007669"/>
    <property type="project" value="UniProtKB-EC"/>
</dbReference>
<feature type="domain" description="Nucleotidyl transferase" evidence="10">
    <location>
        <begin position="309"/>
        <end position="540"/>
    </location>
</feature>
<dbReference type="NCBIfam" id="TIGR01214">
    <property type="entry name" value="rmlD"/>
    <property type="match status" value="1"/>
</dbReference>
<dbReference type="InterPro" id="IPR036291">
    <property type="entry name" value="NAD(P)-bd_dom_sf"/>
</dbReference>
<dbReference type="Gene3D" id="3.40.50.720">
    <property type="entry name" value="NAD(P)-binding Rossmann-like Domain"/>
    <property type="match status" value="1"/>
</dbReference>
<evidence type="ECO:0000256" key="7">
    <source>
        <dbReference type="ARBA" id="ARBA00022723"/>
    </source>
</evidence>
<evidence type="ECO:0000256" key="3">
    <source>
        <dbReference type="ARBA" id="ARBA00010944"/>
    </source>
</evidence>
<dbReference type="PANTHER" id="PTHR43532:SF1">
    <property type="entry name" value="GLUCOSE-1-PHOSPHATE THYMIDYLYLTRANSFERASE 1"/>
    <property type="match status" value="1"/>
</dbReference>
<evidence type="ECO:0000256" key="4">
    <source>
        <dbReference type="ARBA" id="ARBA00012461"/>
    </source>
</evidence>
<dbReference type="CDD" id="cd05254">
    <property type="entry name" value="dTDP_HR_like_SDR_e"/>
    <property type="match status" value="1"/>
</dbReference>
<comment type="similarity">
    <text evidence="3">Belongs to the dTDP-4-dehydrorhamnose reductase family.</text>
</comment>
<keyword evidence="6" id="KW-0548">Nucleotidyltransferase</keyword>
<dbReference type="SUPFAM" id="SSF51735">
    <property type="entry name" value="NAD(P)-binding Rossmann-fold domains"/>
    <property type="match status" value="1"/>
</dbReference>
<dbReference type="InterPro" id="IPR029044">
    <property type="entry name" value="Nucleotide-diphossugar_trans"/>
</dbReference>
<name>A0A2H0V578_9BACT</name>
<protein>
    <recommendedName>
        <fullName evidence="4">glucose-1-phosphate thymidylyltransferase</fullName>
        <ecNumber evidence="4">2.7.7.24</ecNumber>
    </recommendedName>
</protein>
<dbReference type="PANTHER" id="PTHR43532">
    <property type="entry name" value="GLUCOSE-1-PHOSPHATE THYMIDYLYLTRANSFERASE"/>
    <property type="match status" value="1"/>
</dbReference>
<proteinExistence type="inferred from homology"/>
<dbReference type="EMBL" id="PFAP01000013">
    <property type="protein sequence ID" value="PIR94222.1"/>
    <property type="molecule type" value="Genomic_DNA"/>
</dbReference>
<dbReference type="Pfam" id="PF00483">
    <property type="entry name" value="NTP_transferase"/>
    <property type="match status" value="1"/>
</dbReference>
<dbReference type="EC" id="2.7.7.24" evidence="4"/>
<evidence type="ECO:0000256" key="1">
    <source>
        <dbReference type="ARBA" id="ARBA00001946"/>
    </source>
</evidence>
<evidence type="ECO:0000313" key="13">
    <source>
        <dbReference type="Proteomes" id="UP000229901"/>
    </source>
</evidence>
<keyword evidence="8" id="KW-0460">Magnesium</keyword>
<evidence type="ECO:0000256" key="6">
    <source>
        <dbReference type="ARBA" id="ARBA00022695"/>
    </source>
</evidence>
<dbReference type="InterPro" id="IPR005907">
    <property type="entry name" value="G1P_thy_trans_s"/>
</dbReference>
<keyword evidence="7" id="KW-0479">Metal-binding</keyword>
<comment type="cofactor">
    <cofactor evidence="1">
        <name>Mg(2+)</name>
        <dbReference type="ChEBI" id="CHEBI:18420"/>
    </cofactor>
</comment>
<evidence type="ECO:0000256" key="5">
    <source>
        <dbReference type="ARBA" id="ARBA00022679"/>
    </source>
</evidence>